<dbReference type="EnsemblPlants" id="evm.model.05.236">
    <property type="protein sequence ID" value="cds.evm.model.05.236"/>
    <property type="gene ID" value="evm.TU.05.236"/>
</dbReference>
<dbReference type="InterPro" id="IPR025836">
    <property type="entry name" value="Zn_knuckle_CX2CX4HX4C"/>
</dbReference>
<dbReference type="Gene3D" id="3.30.420.10">
    <property type="entry name" value="Ribonuclease H-like superfamily/Ribonuclease H"/>
    <property type="match status" value="1"/>
</dbReference>
<proteinExistence type="predicted"/>
<name>A0A803PPL9_CANSA</name>
<evidence type="ECO:0000259" key="2">
    <source>
        <dbReference type="PROSITE" id="PS50878"/>
    </source>
</evidence>
<feature type="region of interest" description="Disordered" evidence="1">
    <location>
        <begin position="383"/>
        <end position="418"/>
    </location>
</feature>
<dbReference type="GO" id="GO:0003676">
    <property type="term" value="F:nucleic acid binding"/>
    <property type="evidence" value="ECO:0007669"/>
    <property type="project" value="InterPro"/>
</dbReference>
<dbReference type="SUPFAM" id="SSF56672">
    <property type="entry name" value="DNA/RNA polymerases"/>
    <property type="match status" value="1"/>
</dbReference>
<dbReference type="InterPro" id="IPR000477">
    <property type="entry name" value="RT_dom"/>
</dbReference>
<dbReference type="Gene3D" id="3.60.10.10">
    <property type="entry name" value="Endonuclease/exonuclease/phosphatase"/>
    <property type="match status" value="1"/>
</dbReference>
<accession>A0A803PPL9</accession>
<sequence length="1553" mass="176801">MLLRVNIDMADNSLSHLFEDTVQITTKDLTCRLDPGESEAQEPQSNILLGKLICKGKLRRKAIAGTLKKAWSSFKEWSWKEDDEGILHFTFASNEDAWNVLNRRPWIICGALLVIMPWPSWLAPSKVQFDKSPFWATVEIDKPLFSGFYMKRQSIKDLWIQYKYEKLPKFCLKCSVISHEQKFCFKPPTVIKDVNGAFFPMFGSWMKYDDDARWPFSPLLPKWFEEWIIQKRLTVDNKFKQLWKIDNSMKAIESWEAREQRNQCPGKRRMVEQVVEDLSEMEQERVSRFLVVSLPGIGEVCPFEDTANLVVKKTTANLPNPEASVVNPDSDHSSGVPSALIQVVDSNAVPGSASDATILLSNSLSAMHDCRGNGHFISISSQDQAETIPPTANSSPKIPKKSTLQESQDKVGLGQPKLDPKTINPYSSLLGSQAQLIPWPFKHLWEMGFQTLTGLGTVDKYMREPSLFNPLMEISDFRSMDYENGPKKRKTLDGIIIGPGPSKCNELDTKAEEAVNIRLEFLPRIGGRSHDQKKEGQTATVRQLKELIRKSNPEVLILSEARLPQDKFNCLMRKLHYPGICYVPPLGTAGGLAICWRLGVDCSIQSADKNMITGIIASDPIDHPWMIIGTYGPPAYGENEAFWKNMGDFIDQCNLPIILLGDLNGTLRDRECLNYANSSSPTRYSFDLRRMVHHIGLIDLGYLGVKYTWFKKSVDPLGGSSLKRARLDRALASTDWRIAWSNAVLSHLTASSSDHNPILLDTLGGKHCTKPQFKYEMMWERDQHLFWVVKRACLETSHDHPMVNLYRKIKHTKAHLTKWNKTHFRKLSTQINEARLALSSIEEAHNVDEKAHSEAREKLAEGTITRRRRNYIQFLKNEQGATIEEVNDIAQLFIEKFTSIFSKNGARIMFNFLQDLMEVPNEEEIVRTLSTMGIDKAPGPDGIPVAFFRTHWDTIKEDFIKFIKHFFHTAELPHYINDTNIVLVPKKECPSKVNNFRPIALCNVMYKCISKIITTRLRDVLPSIISPTQTAFIKGRCITENTAIAKEIIHSMSRRKGSRGFMLIKLDMEKAYDKMDWEFLMEALSFHGIKNPLLGWIKSCIQIKKMNLLINGVKQGTITPSSGLRQGDPLSPTLFILAAYLLSHLLQEYTHKGKIRGIKVTRSAPSITHLMFADDVILFGQATIKEAQAFMDCLHLYCSWSGQAINLQKSTVHFSKGVPRTRANEITSLLGMSKMKKDATYLGIPLFSSKNRSKDMQYLVQKVLARIDGWKSCLLSKAGLAFLIQSVGTSIPIYVAASEAIWFGSLWGMRTDHLHCLNWLDWMLWFRDRVHRPQNLSFDEFMTGALCIFQKIWDARKEVIHGKSLSPLREIINSVNRLHKDHMSKWRMRTEVRVNKRITEAGWWNCCTDVSIQSNQAFGVAVFQDHMDRIEAIYAERISATNPTLVEATMLALAAEFARENHMEKVAFYCDNEVAILNCSANCITNRDIDISGVADRFKHSSQSLQDFKLGKIDRKFNYMAHNSAKWAAMNGATGVLDLGTMDENIFSDFMEW</sequence>
<evidence type="ECO:0000313" key="4">
    <source>
        <dbReference type="Proteomes" id="UP000596661"/>
    </source>
</evidence>
<evidence type="ECO:0000313" key="3">
    <source>
        <dbReference type="EnsemblPlants" id="cds.evm.model.05.236"/>
    </source>
</evidence>
<dbReference type="SUPFAM" id="SSF56219">
    <property type="entry name" value="DNase I-like"/>
    <property type="match status" value="1"/>
</dbReference>
<keyword evidence="4" id="KW-1185">Reference proteome</keyword>
<dbReference type="Proteomes" id="UP000596661">
    <property type="component" value="Chromosome 5"/>
</dbReference>
<evidence type="ECO:0000256" key="1">
    <source>
        <dbReference type="SAM" id="MobiDB-lite"/>
    </source>
</evidence>
<dbReference type="PANTHER" id="PTHR19446">
    <property type="entry name" value="REVERSE TRANSCRIPTASES"/>
    <property type="match status" value="1"/>
</dbReference>
<dbReference type="PROSITE" id="PS50878">
    <property type="entry name" value="RT_POL"/>
    <property type="match status" value="1"/>
</dbReference>
<dbReference type="Pfam" id="PF13456">
    <property type="entry name" value="RVT_3"/>
    <property type="match status" value="1"/>
</dbReference>
<reference evidence="3" key="2">
    <citation type="submission" date="2021-03" db="UniProtKB">
        <authorList>
            <consortium name="EnsemblPlants"/>
        </authorList>
    </citation>
    <scope>IDENTIFICATION</scope>
</reference>
<protein>
    <recommendedName>
        <fullName evidence="2">Reverse transcriptase domain-containing protein</fullName>
    </recommendedName>
</protein>
<dbReference type="InterPro" id="IPR043502">
    <property type="entry name" value="DNA/RNA_pol_sf"/>
</dbReference>
<dbReference type="InterPro" id="IPR036691">
    <property type="entry name" value="Endo/exonu/phosph_ase_sf"/>
</dbReference>
<dbReference type="Gramene" id="evm.model.05.236">
    <property type="protein sequence ID" value="cds.evm.model.05.236"/>
    <property type="gene ID" value="evm.TU.05.236"/>
</dbReference>
<reference evidence="3" key="1">
    <citation type="submission" date="2018-11" db="EMBL/GenBank/DDBJ databases">
        <authorList>
            <person name="Grassa J C."/>
        </authorList>
    </citation>
    <scope>NUCLEOTIDE SEQUENCE [LARGE SCALE GENOMIC DNA]</scope>
</reference>
<dbReference type="Pfam" id="PF00078">
    <property type="entry name" value="RVT_1"/>
    <property type="match status" value="1"/>
</dbReference>
<dbReference type="InterPro" id="IPR002156">
    <property type="entry name" value="RNaseH_domain"/>
</dbReference>
<feature type="compositionally biased region" description="Polar residues" evidence="1">
    <location>
        <begin position="383"/>
        <end position="406"/>
    </location>
</feature>
<organism evidence="3 4">
    <name type="scientific">Cannabis sativa</name>
    <name type="common">Hemp</name>
    <name type="synonym">Marijuana</name>
    <dbReference type="NCBI Taxonomy" id="3483"/>
    <lineage>
        <taxon>Eukaryota</taxon>
        <taxon>Viridiplantae</taxon>
        <taxon>Streptophyta</taxon>
        <taxon>Embryophyta</taxon>
        <taxon>Tracheophyta</taxon>
        <taxon>Spermatophyta</taxon>
        <taxon>Magnoliopsida</taxon>
        <taxon>eudicotyledons</taxon>
        <taxon>Gunneridae</taxon>
        <taxon>Pentapetalae</taxon>
        <taxon>rosids</taxon>
        <taxon>fabids</taxon>
        <taxon>Rosales</taxon>
        <taxon>Cannabaceae</taxon>
        <taxon>Cannabis</taxon>
    </lineage>
</organism>
<dbReference type="CDD" id="cd01650">
    <property type="entry name" value="RT_nLTR_like"/>
    <property type="match status" value="1"/>
</dbReference>
<dbReference type="InterPro" id="IPR036397">
    <property type="entry name" value="RNaseH_sf"/>
</dbReference>
<feature type="domain" description="Reverse transcriptase" evidence="2">
    <location>
        <begin position="965"/>
        <end position="1246"/>
    </location>
</feature>
<dbReference type="EMBL" id="UZAU01000409">
    <property type="status" value="NOT_ANNOTATED_CDS"/>
    <property type="molecule type" value="Genomic_DNA"/>
</dbReference>
<dbReference type="GO" id="GO:0004523">
    <property type="term" value="F:RNA-DNA hybrid ribonuclease activity"/>
    <property type="evidence" value="ECO:0007669"/>
    <property type="project" value="InterPro"/>
</dbReference>
<dbReference type="InterPro" id="IPR005135">
    <property type="entry name" value="Endo/exonuclease/phosphatase"/>
</dbReference>
<dbReference type="Pfam" id="PF14392">
    <property type="entry name" value="zf-CCHC_4"/>
    <property type="match status" value="1"/>
</dbReference>
<dbReference type="Pfam" id="PF03372">
    <property type="entry name" value="Exo_endo_phos"/>
    <property type="match status" value="1"/>
</dbReference>